<organism evidence="8">
    <name type="scientific">marine metagenome</name>
    <dbReference type="NCBI Taxonomy" id="408172"/>
    <lineage>
        <taxon>unclassified sequences</taxon>
        <taxon>metagenomes</taxon>
        <taxon>ecological metagenomes</taxon>
    </lineage>
</organism>
<evidence type="ECO:0000259" key="7">
    <source>
        <dbReference type="PROSITE" id="PS51202"/>
    </source>
</evidence>
<evidence type="ECO:0000256" key="3">
    <source>
        <dbReference type="ARBA" id="ARBA00022958"/>
    </source>
</evidence>
<dbReference type="AlphaFoldDB" id="A0A381NN14"/>
<accession>A0A381NN14</accession>
<dbReference type="PRINTS" id="PR00335">
    <property type="entry name" value="KUPTAKETRKA"/>
</dbReference>
<proteinExistence type="predicted"/>
<feature type="domain" description="RCK C-terminal" evidence="7">
    <location>
        <begin position="374"/>
        <end position="454"/>
    </location>
</feature>
<dbReference type="Gene3D" id="3.40.50.720">
    <property type="entry name" value="NAD(P)-binding Rossmann-like Domain"/>
    <property type="match status" value="2"/>
</dbReference>
<dbReference type="InterPro" id="IPR006036">
    <property type="entry name" value="K_uptake_TrkA"/>
</dbReference>
<feature type="domain" description="RCK N-terminal" evidence="6">
    <location>
        <begin position="233"/>
        <end position="353"/>
    </location>
</feature>
<dbReference type="Gene3D" id="3.30.70.1450">
    <property type="entry name" value="Regulator of K+ conductance, C-terminal domain"/>
    <property type="match status" value="2"/>
</dbReference>
<evidence type="ECO:0000259" key="6">
    <source>
        <dbReference type="PROSITE" id="PS51201"/>
    </source>
</evidence>
<evidence type="ECO:0000256" key="1">
    <source>
        <dbReference type="ARBA" id="ARBA00022448"/>
    </source>
</evidence>
<keyword evidence="1" id="KW-0813">Transport</keyword>
<keyword evidence="4" id="KW-0520">NAD</keyword>
<evidence type="ECO:0000256" key="4">
    <source>
        <dbReference type="ARBA" id="ARBA00023027"/>
    </source>
</evidence>
<dbReference type="PROSITE" id="PS51202">
    <property type="entry name" value="RCK_C"/>
    <property type="match status" value="2"/>
</dbReference>
<keyword evidence="5" id="KW-0406">Ion transport</keyword>
<dbReference type="Pfam" id="PF02254">
    <property type="entry name" value="TrkA_N"/>
    <property type="match status" value="2"/>
</dbReference>
<dbReference type="InterPro" id="IPR036721">
    <property type="entry name" value="RCK_C_sf"/>
</dbReference>
<name>A0A381NN14_9ZZZZ</name>
<dbReference type="EMBL" id="UINC01000458">
    <property type="protein sequence ID" value="SUZ55739.1"/>
    <property type="molecule type" value="Genomic_DNA"/>
</dbReference>
<dbReference type="NCBIfam" id="NF007039">
    <property type="entry name" value="PRK09496.3-2"/>
    <property type="match status" value="1"/>
</dbReference>
<keyword evidence="2" id="KW-0633">Potassium transport</keyword>
<feature type="domain" description="RCK N-terminal" evidence="6">
    <location>
        <begin position="1"/>
        <end position="121"/>
    </location>
</feature>
<dbReference type="PANTHER" id="PTHR43833">
    <property type="entry name" value="POTASSIUM CHANNEL PROTEIN 2-RELATED-RELATED"/>
    <property type="match status" value="1"/>
</dbReference>
<dbReference type="GO" id="GO:0015079">
    <property type="term" value="F:potassium ion transmembrane transporter activity"/>
    <property type="evidence" value="ECO:0007669"/>
    <property type="project" value="InterPro"/>
</dbReference>
<dbReference type="SUPFAM" id="SSF116726">
    <property type="entry name" value="TrkA C-terminal domain-like"/>
    <property type="match status" value="2"/>
</dbReference>
<keyword evidence="3" id="KW-0630">Potassium</keyword>
<evidence type="ECO:0000256" key="2">
    <source>
        <dbReference type="ARBA" id="ARBA00022538"/>
    </source>
</evidence>
<evidence type="ECO:0008006" key="9">
    <source>
        <dbReference type="Google" id="ProtNLM"/>
    </source>
</evidence>
<dbReference type="PANTHER" id="PTHR43833:SF5">
    <property type="entry name" value="TRK SYSTEM POTASSIUM UPTAKE PROTEIN TRKA"/>
    <property type="match status" value="1"/>
</dbReference>
<dbReference type="GO" id="GO:0005886">
    <property type="term" value="C:plasma membrane"/>
    <property type="evidence" value="ECO:0007669"/>
    <property type="project" value="InterPro"/>
</dbReference>
<dbReference type="Pfam" id="PF02080">
    <property type="entry name" value="TrkA_C"/>
    <property type="match status" value="2"/>
</dbReference>
<dbReference type="InterPro" id="IPR050721">
    <property type="entry name" value="Trk_Ktr_HKT_K-transport"/>
</dbReference>
<dbReference type="PROSITE" id="PS51201">
    <property type="entry name" value="RCK_N"/>
    <property type="match status" value="2"/>
</dbReference>
<dbReference type="InterPro" id="IPR003148">
    <property type="entry name" value="RCK_N"/>
</dbReference>
<gene>
    <name evidence="8" type="ORF">METZ01_LOCUS8593</name>
</gene>
<sequence length="454" mass="49762">MRVVIAGAGDVGYRVARDLVTRGHGVSLIDCDPIAVKRAQALDAQVIQGHAASPKLLVEQSGLVEADLFIAVTGDDAVNLLGCRLAAVMGCRTIARLNTPALMEWPADSDPQKVYGVDAYISPDELAMHRIWQILSRPALTRLEHFSVGRLRILEVRLDDSSPAVGRTLDSVELPPHCRIVLISRDEGVLIPQSEEVLLPRDRLLVLLSDVHELEELSESLGAPKEVTGEGNVKRLMIAGSTQVALRLAEQVAQRYDAVQIYLAEPDRARAERASERLPDEVTVLVGSPTDRHFLREEGIRHEDLFVAATEREDLNMLSCLLAKREGARRTVALVYQTELEHVVQNTGVDTLINPKRVAVSAILNRATATEEIEALEVLQGGEAAIREFLVKDNNGLVGKAISRLGLPEGCLAALINRDGEPLFPDEDEVLQGGDHLLVFTLKERLPALEKLFH</sequence>
<protein>
    <recommendedName>
        <fullName evidence="9">Trk system potassium uptake protein TrkA</fullName>
    </recommendedName>
</protein>
<evidence type="ECO:0000313" key="8">
    <source>
        <dbReference type="EMBL" id="SUZ55739.1"/>
    </source>
</evidence>
<reference evidence="8" key="1">
    <citation type="submission" date="2018-05" db="EMBL/GenBank/DDBJ databases">
        <authorList>
            <person name="Lanie J.A."/>
            <person name="Ng W.-L."/>
            <person name="Kazmierczak K.M."/>
            <person name="Andrzejewski T.M."/>
            <person name="Davidsen T.M."/>
            <person name="Wayne K.J."/>
            <person name="Tettelin H."/>
            <person name="Glass J.I."/>
            <person name="Rusch D."/>
            <person name="Podicherti R."/>
            <person name="Tsui H.-C.T."/>
            <person name="Winkler M.E."/>
        </authorList>
    </citation>
    <scope>NUCLEOTIDE SEQUENCE</scope>
</reference>
<dbReference type="InterPro" id="IPR036291">
    <property type="entry name" value="NAD(P)-bd_dom_sf"/>
</dbReference>
<dbReference type="SUPFAM" id="SSF51735">
    <property type="entry name" value="NAD(P)-binding Rossmann-fold domains"/>
    <property type="match status" value="2"/>
</dbReference>
<evidence type="ECO:0000256" key="5">
    <source>
        <dbReference type="ARBA" id="ARBA00023065"/>
    </source>
</evidence>
<feature type="domain" description="RCK C-terminal" evidence="7">
    <location>
        <begin position="141"/>
        <end position="223"/>
    </location>
</feature>
<dbReference type="InterPro" id="IPR006037">
    <property type="entry name" value="RCK_C"/>
</dbReference>